<accession>A0A428RRV7</accession>
<evidence type="ECO:0000259" key="2">
    <source>
        <dbReference type="Pfam" id="PF13391"/>
    </source>
</evidence>
<name>A0A428RRV7_9HYPO</name>
<organism evidence="3 4">
    <name type="scientific">Fusarium oligoseptatum</name>
    <dbReference type="NCBI Taxonomy" id="2604345"/>
    <lineage>
        <taxon>Eukaryota</taxon>
        <taxon>Fungi</taxon>
        <taxon>Dikarya</taxon>
        <taxon>Ascomycota</taxon>
        <taxon>Pezizomycotina</taxon>
        <taxon>Sordariomycetes</taxon>
        <taxon>Hypocreomycetidae</taxon>
        <taxon>Hypocreales</taxon>
        <taxon>Nectriaceae</taxon>
        <taxon>Fusarium</taxon>
        <taxon>Fusarium solani species complex</taxon>
    </lineage>
</organism>
<evidence type="ECO:0000256" key="1">
    <source>
        <dbReference type="SAM" id="MobiDB-lite"/>
    </source>
</evidence>
<dbReference type="InterPro" id="IPR003615">
    <property type="entry name" value="HNH_nuc"/>
</dbReference>
<dbReference type="EMBL" id="NKCK01000544">
    <property type="protein sequence ID" value="RSL80239.1"/>
    <property type="molecule type" value="Genomic_DNA"/>
</dbReference>
<comment type="caution">
    <text evidence="3">The sequence shown here is derived from an EMBL/GenBank/DDBJ whole genome shotgun (WGS) entry which is preliminary data.</text>
</comment>
<feature type="compositionally biased region" description="Polar residues" evidence="1">
    <location>
        <begin position="452"/>
        <end position="469"/>
    </location>
</feature>
<feature type="region of interest" description="Disordered" evidence="1">
    <location>
        <begin position="406"/>
        <end position="477"/>
    </location>
</feature>
<proteinExistence type="predicted"/>
<evidence type="ECO:0000313" key="3">
    <source>
        <dbReference type="EMBL" id="RSL80239.1"/>
    </source>
</evidence>
<feature type="compositionally biased region" description="Polar residues" evidence="1">
    <location>
        <begin position="195"/>
        <end position="211"/>
    </location>
</feature>
<feature type="compositionally biased region" description="Polar residues" evidence="1">
    <location>
        <begin position="413"/>
        <end position="429"/>
    </location>
</feature>
<evidence type="ECO:0000313" key="4">
    <source>
        <dbReference type="Proteomes" id="UP000287144"/>
    </source>
</evidence>
<dbReference type="Pfam" id="PF13391">
    <property type="entry name" value="HNH_2"/>
    <property type="match status" value="1"/>
</dbReference>
<feature type="domain" description="HNH nuclease" evidence="2">
    <location>
        <begin position="258"/>
        <end position="339"/>
    </location>
</feature>
<protein>
    <recommendedName>
        <fullName evidence="2">HNH nuclease domain-containing protein</fullName>
    </recommendedName>
</protein>
<keyword evidence="4" id="KW-1185">Reference proteome</keyword>
<sequence length="550" mass="61229">MSSAVITPQFRALGWNVNLLCGPDGDRFAGLFHPPASDSLTFRDIVSELRLCFEFLTAPRTQNSDESSDPCEELAFENLSALDGPLQPLNASTSPAPCPLRMIYGQDLDKPISTPAADPSTAFSRPPSLRLRVVRHTECSLAPEDPLTAHLRAGCATHIPYPSLRRDERYLPPNKASRDPQVARLPYRKTIRPSRASQSPPKRSASGSVSPTKDLGRINEAEDVEGLVAPPSLDIPLEQARQTMAAFRTSCLAASTTCAVTGKGRSWYFNPSVGPAVQACHIVPQQHYHVYPVPTSIQENRQSPRRLRQAWDCTWSLENGILLLSHLHELFDARLFSIHPDTGRIRVFMPYDVLLDYHGSIAHLSSDIDRKALRHHYEMCCIENMAAKMPLSESLASEDVSRSAASGAISPFDSGSNTPVISSVTSPRNILSPKFCGDPSKRSKPAPDQPTDMESINPLTLDGSSASNSFRHDSNSPYQMRREGHVLHEMEEQGRKKRRRISENNSAVEVYDVEKQIYHGVRDPYWEGCITRWNSQAFLADVNWELRHFV</sequence>
<dbReference type="Proteomes" id="UP000287144">
    <property type="component" value="Unassembled WGS sequence"/>
</dbReference>
<reference evidence="3 4" key="1">
    <citation type="submission" date="2017-06" db="EMBL/GenBank/DDBJ databases">
        <title>Comparative genomic analysis of Ambrosia Fusariam Clade fungi.</title>
        <authorList>
            <person name="Stajich J.E."/>
            <person name="Carrillo J."/>
            <person name="Kijimoto T."/>
            <person name="Eskalen A."/>
            <person name="O'Donnell K."/>
            <person name="Kasson M."/>
        </authorList>
    </citation>
    <scope>NUCLEOTIDE SEQUENCE [LARGE SCALE GENOMIC DNA]</scope>
    <source>
        <strain evidence="3 4">NRRL62579</strain>
    </source>
</reference>
<feature type="region of interest" description="Disordered" evidence="1">
    <location>
        <begin position="166"/>
        <end position="218"/>
    </location>
</feature>
<dbReference type="AlphaFoldDB" id="A0A428RRV7"/>
<gene>
    <name evidence="3" type="ORF">CEP52_017416</name>
</gene>